<keyword evidence="5" id="KW-0378">Hydrolase</keyword>
<dbReference type="Pfam" id="PF04029">
    <property type="entry name" value="2-ph_phosp"/>
    <property type="match status" value="1"/>
</dbReference>
<dbReference type="PANTHER" id="PTHR37311">
    <property type="entry name" value="2-PHOSPHOSULFOLACTATE PHOSPHATASE-RELATED"/>
    <property type="match status" value="1"/>
</dbReference>
<dbReference type="PANTHER" id="PTHR37311:SF1">
    <property type="entry name" value="2-PHOSPHOSULFOLACTATE PHOSPHATASE-RELATED"/>
    <property type="match status" value="1"/>
</dbReference>
<dbReference type="EC" id="3.1.3.71" evidence="3"/>
<gene>
    <name evidence="8" type="ORF">C7B46_04240</name>
</gene>
<evidence type="ECO:0000313" key="8">
    <source>
        <dbReference type="EMBL" id="PSR34652.1"/>
    </source>
</evidence>
<proteinExistence type="inferred from homology"/>
<evidence type="ECO:0000256" key="2">
    <source>
        <dbReference type="ARBA" id="ARBA00009997"/>
    </source>
</evidence>
<comment type="cofactor">
    <cofactor evidence="1">
        <name>Mg(2+)</name>
        <dbReference type="ChEBI" id="CHEBI:18420"/>
    </cofactor>
</comment>
<evidence type="ECO:0000256" key="5">
    <source>
        <dbReference type="ARBA" id="ARBA00022801"/>
    </source>
</evidence>
<accession>A0A2T2XJH9</accession>
<comment type="similarity">
    <text evidence="2">Belongs to the ComB family.</text>
</comment>
<comment type="caution">
    <text evidence="8">The sequence shown here is derived from an EMBL/GenBank/DDBJ whole genome shotgun (WGS) entry which is preliminary data.</text>
</comment>
<evidence type="ECO:0000256" key="6">
    <source>
        <dbReference type="ARBA" id="ARBA00022842"/>
    </source>
</evidence>
<evidence type="ECO:0000256" key="7">
    <source>
        <dbReference type="ARBA" id="ARBA00033711"/>
    </source>
</evidence>
<dbReference type="InterPro" id="IPR005238">
    <property type="entry name" value="ComB-like"/>
</dbReference>
<dbReference type="InterPro" id="IPR036702">
    <property type="entry name" value="ComB-like_sf"/>
</dbReference>
<evidence type="ECO:0000313" key="9">
    <source>
        <dbReference type="Proteomes" id="UP000242972"/>
    </source>
</evidence>
<dbReference type="GO" id="GO:0000287">
    <property type="term" value="F:magnesium ion binding"/>
    <property type="evidence" value="ECO:0007669"/>
    <property type="project" value="InterPro"/>
</dbReference>
<dbReference type="SUPFAM" id="SSF142823">
    <property type="entry name" value="ComB-like"/>
    <property type="match status" value="1"/>
</dbReference>
<dbReference type="EMBL" id="PXYW01000007">
    <property type="protein sequence ID" value="PSR34652.1"/>
    <property type="molecule type" value="Genomic_DNA"/>
</dbReference>
<organism evidence="8 9">
    <name type="scientific">Sulfobacillus benefaciens</name>
    <dbReference type="NCBI Taxonomy" id="453960"/>
    <lineage>
        <taxon>Bacteria</taxon>
        <taxon>Bacillati</taxon>
        <taxon>Bacillota</taxon>
        <taxon>Clostridia</taxon>
        <taxon>Eubacteriales</taxon>
        <taxon>Clostridiales Family XVII. Incertae Sedis</taxon>
        <taxon>Sulfobacillus</taxon>
    </lineage>
</organism>
<evidence type="ECO:0000256" key="4">
    <source>
        <dbReference type="ARBA" id="ARBA00021948"/>
    </source>
</evidence>
<protein>
    <recommendedName>
        <fullName evidence="4">Probable 2-phosphosulfolactate phosphatase</fullName>
        <ecNumber evidence="3">3.1.3.71</ecNumber>
    </recommendedName>
</protein>
<dbReference type="GO" id="GO:0050545">
    <property type="term" value="F:sulfopyruvate decarboxylase activity"/>
    <property type="evidence" value="ECO:0007669"/>
    <property type="project" value="TreeGrafter"/>
</dbReference>
<evidence type="ECO:0000256" key="1">
    <source>
        <dbReference type="ARBA" id="ARBA00001946"/>
    </source>
</evidence>
<reference evidence="8 9" key="1">
    <citation type="journal article" date="2014" name="BMC Genomics">
        <title>Comparison of environmental and isolate Sulfobacillus genomes reveals diverse carbon, sulfur, nitrogen, and hydrogen metabolisms.</title>
        <authorList>
            <person name="Justice N.B."/>
            <person name="Norman A."/>
            <person name="Brown C.T."/>
            <person name="Singh A."/>
            <person name="Thomas B.C."/>
            <person name="Banfield J.F."/>
        </authorList>
    </citation>
    <scope>NUCLEOTIDE SEQUENCE [LARGE SCALE GENOMIC DNA]</scope>
    <source>
        <strain evidence="8">AMDSBA4</strain>
    </source>
</reference>
<comment type="catalytic activity">
    <reaction evidence="7">
        <text>(2R)-O-phospho-3-sulfolactate + H2O = (2R)-3-sulfolactate + phosphate</text>
        <dbReference type="Rhea" id="RHEA:23416"/>
        <dbReference type="ChEBI" id="CHEBI:15377"/>
        <dbReference type="ChEBI" id="CHEBI:15597"/>
        <dbReference type="ChEBI" id="CHEBI:43474"/>
        <dbReference type="ChEBI" id="CHEBI:58738"/>
        <dbReference type="EC" id="3.1.3.71"/>
    </reaction>
</comment>
<dbReference type="Proteomes" id="UP000242972">
    <property type="component" value="Unassembled WGS sequence"/>
</dbReference>
<dbReference type="AlphaFoldDB" id="A0A2T2XJH9"/>
<dbReference type="Gene3D" id="3.90.1560.10">
    <property type="entry name" value="ComB-like"/>
    <property type="match status" value="1"/>
</dbReference>
<keyword evidence="6" id="KW-0460">Magnesium</keyword>
<evidence type="ECO:0000256" key="3">
    <source>
        <dbReference type="ARBA" id="ARBA00012953"/>
    </source>
</evidence>
<dbReference type="GO" id="GO:0050532">
    <property type="term" value="F:2-phosphosulfolactate phosphatase activity"/>
    <property type="evidence" value="ECO:0007669"/>
    <property type="project" value="UniProtKB-EC"/>
</dbReference>
<sequence length="235" mass="25854">MWSIDVVYRWQDVPDDVSKRSVLVIDTLRATTTLTTILDRGAAKVLTCASLDEAFHYKRQDPALILGGERHNQPVPGFDAGNSPFDYPPDLVEGRSVILTTTNGTQAVSRVQRAAWVGLACLLNAASAARRQQMQNFDALVVCAGTVGEVSWEDVLTAGAVINEWPERDWTDAARLAWTAFAANQTQIAQSVMQSRHAQHLLVSGMQRDVAYAARMNQSSTVPVRGPDGWFYHNV</sequence>
<name>A0A2T2XJH9_9FIRM</name>